<organism evidence="1 2">
    <name type="scientific">Nocardia vinacea</name>
    <dbReference type="NCBI Taxonomy" id="96468"/>
    <lineage>
        <taxon>Bacteria</taxon>
        <taxon>Bacillati</taxon>
        <taxon>Actinomycetota</taxon>
        <taxon>Actinomycetes</taxon>
        <taxon>Mycobacteriales</taxon>
        <taxon>Nocardiaceae</taxon>
        <taxon>Nocardia</taxon>
    </lineage>
</organism>
<accession>A0ABZ1YHV6</accession>
<name>A0ABZ1YHV6_9NOCA</name>
<evidence type="ECO:0000313" key="2">
    <source>
        <dbReference type="Proteomes" id="UP001432062"/>
    </source>
</evidence>
<reference evidence="1" key="1">
    <citation type="submission" date="2022-10" db="EMBL/GenBank/DDBJ databases">
        <title>The complete genomes of actinobacterial strains from the NBC collection.</title>
        <authorList>
            <person name="Joergensen T.S."/>
            <person name="Alvarez Arevalo M."/>
            <person name="Sterndorff E.B."/>
            <person name="Faurdal D."/>
            <person name="Vuksanovic O."/>
            <person name="Mourched A.-S."/>
            <person name="Charusanti P."/>
            <person name="Shaw S."/>
            <person name="Blin K."/>
            <person name="Weber T."/>
        </authorList>
    </citation>
    <scope>NUCLEOTIDE SEQUENCE</scope>
    <source>
        <strain evidence="1">NBC_01482</strain>
    </source>
</reference>
<protein>
    <submittedName>
        <fullName evidence="1">Phage tail protein</fullName>
    </submittedName>
</protein>
<gene>
    <name evidence="1" type="ORF">OG563_26405</name>
</gene>
<dbReference type="Proteomes" id="UP001432062">
    <property type="component" value="Chromosome"/>
</dbReference>
<dbReference type="EMBL" id="CP109441">
    <property type="protein sequence ID" value="WUV42779.1"/>
    <property type="molecule type" value="Genomic_DNA"/>
</dbReference>
<dbReference type="RefSeq" id="WP_329405397.1">
    <property type="nucleotide sequence ID" value="NZ_CP109441.1"/>
</dbReference>
<keyword evidence="2" id="KW-1185">Reference proteome</keyword>
<proteinExistence type="predicted"/>
<sequence length="295" mass="33143">MHNRTLVQLEGCNGDWITLSGPGMGAEGAILGTDVEGIYDAPVKTIYTSHAHQIGASYAAMRNLRRDITFGVWIGKEDGESWLSNDSRWRKAWAYNRDSRLWIETEESGRRYLKVRLAEQPLFKPERDPNITQSARVVMTVVAGDPWWYEEKDQTSSWVLESGTAGSGFVTVSNPTDNELWMRWLLQGGARWKVPDLSLGDDRFARAVQDAARKIEMPKQNAGQTFLIDTDPFAEMLRDPSGTQVWALMNGVTFNYPLPAYTAPMQLPVSVTEATVGVGIQVRCTRGWSRPWGLE</sequence>
<evidence type="ECO:0000313" key="1">
    <source>
        <dbReference type="EMBL" id="WUV42779.1"/>
    </source>
</evidence>